<evidence type="ECO:0000256" key="1">
    <source>
        <dbReference type="ARBA" id="ARBA00007352"/>
    </source>
</evidence>
<dbReference type="GO" id="GO:0051539">
    <property type="term" value="F:4 iron, 4 sulfur cluster binding"/>
    <property type="evidence" value="ECO:0007669"/>
    <property type="project" value="TreeGrafter"/>
</dbReference>
<dbReference type="Pfam" id="PF01883">
    <property type="entry name" value="FeS_assembly_P"/>
    <property type="match status" value="1"/>
</dbReference>
<dbReference type="PANTHER" id="PTHR42961:SF2">
    <property type="entry name" value="IRON-SULFUR PROTEIN NUBPL"/>
    <property type="match status" value="1"/>
</dbReference>
<dbReference type="InterPro" id="IPR033756">
    <property type="entry name" value="YlxH/NBP35"/>
</dbReference>
<dbReference type="Pfam" id="PF10609">
    <property type="entry name" value="ParA"/>
    <property type="match status" value="1"/>
</dbReference>
<dbReference type="GO" id="GO:0005829">
    <property type="term" value="C:cytosol"/>
    <property type="evidence" value="ECO:0007669"/>
    <property type="project" value="TreeGrafter"/>
</dbReference>
<dbReference type="FunFam" id="3.40.50.300:FF:000418">
    <property type="entry name" value="Iron-sulfur cluster carrier protein"/>
    <property type="match status" value="1"/>
</dbReference>
<name>A0A1H5YFT2_9GAMM</name>
<feature type="binding site" evidence="9">
    <location>
        <begin position="107"/>
        <end position="114"/>
    </location>
    <ligand>
        <name>ATP</name>
        <dbReference type="ChEBI" id="CHEBI:30616"/>
    </ligand>
</feature>
<evidence type="ECO:0000256" key="8">
    <source>
        <dbReference type="ARBA" id="ARBA00024036"/>
    </source>
</evidence>
<evidence type="ECO:0000256" key="7">
    <source>
        <dbReference type="ARBA" id="ARBA00023014"/>
    </source>
</evidence>
<keyword evidence="3 9" id="KW-0479">Metal-binding</keyword>
<reference evidence="11 12" key="1">
    <citation type="submission" date="2016-10" db="EMBL/GenBank/DDBJ databases">
        <authorList>
            <person name="de Groot N.N."/>
        </authorList>
    </citation>
    <scope>NUCLEOTIDE SEQUENCE [LARGE SCALE GENOMIC DNA]</scope>
    <source>
        <strain evidence="11 12">DSM 22012</strain>
    </source>
</reference>
<evidence type="ECO:0000256" key="2">
    <source>
        <dbReference type="ARBA" id="ARBA00008205"/>
    </source>
</evidence>
<evidence type="ECO:0000313" key="11">
    <source>
        <dbReference type="EMBL" id="SEG22572.1"/>
    </source>
</evidence>
<feature type="domain" description="MIP18 family-like" evidence="10">
    <location>
        <begin position="17"/>
        <end position="77"/>
    </location>
</feature>
<dbReference type="PANTHER" id="PTHR42961">
    <property type="entry name" value="IRON-SULFUR PROTEIN NUBPL"/>
    <property type="match status" value="1"/>
</dbReference>
<dbReference type="GO" id="GO:0140663">
    <property type="term" value="F:ATP-dependent FeS chaperone activity"/>
    <property type="evidence" value="ECO:0007669"/>
    <property type="project" value="InterPro"/>
</dbReference>
<comment type="similarity">
    <text evidence="2">In the C-terminal section; belongs to the Mrp/NBP35 ATP-binding proteins family.</text>
</comment>
<keyword evidence="4 9" id="KW-0547">Nucleotide-binding</keyword>
<keyword evidence="6 9" id="KW-0408">Iron</keyword>
<dbReference type="RefSeq" id="WP_104002609.1">
    <property type="nucleotide sequence ID" value="NZ_FNVQ01000001.1"/>
</dbReference>
<comment type="function">
    <text evidence="9">Binds and transfers iron-sulfur (Fe-S) clusters to target apoproteins. Can hydrolyze ATP.</text>
</comment>
<dbReference type="InterPro" id="IPR000808">
    <property type="entry name" value="Mrp-like_CS"/>
</dbReference>
<dbReference type="GO" id="GO:0005524">
    <property type="term" value="F:ATP binding"/>
    <property type="evidence" value="ECO:0007669"/>
    <property type="project" value="UniProtKB-UniRule"/>
</dbReference>
<dbReference type="SUPFAM" id="SSF52540">
    <property type="entry name" value="P-loop containing nucleoside triphosphate hydrolases"/>
    <property type="match status" value="1"/>
</dbReference>
<dbReference type="EMBL" id="FNVQ01000001">
    <property type="protein sequence ID" value="SEG22572.1"/>
    <property type="molecule type" value="Genomic_DNA"/>
</dbReference>
<organism evidence="11 12">
    <name type="scientific">Marinobacterium lutimaris</name>
    <dbReference type="NCBI Taxonomy" id="568106"/>
    <lineage>
        <taxon>Bacteria</taxon>
        <taxon>Pseudomonadati</taxon>
        <taxon>Pseudomonadota</taxon>
        <taxon>Gammaproteobacteria</taxon>
        <taxon>Oceanospirillales</taxon>
        <taxon>Oceanospirillaceae</taxon>
        <taxon>Marinobacterium</taxon>
    </lineage>
</organism>
<keyword evidence="12" id="KW-1185">Reference proteome</keyword>
<comment type="similarity">
    <text evidence="1">In the N-terminal section; belongs to the MIP18 family.</text>
</comment>
<dbReference type="NCBIfam" id="NF008669">
    <property type="entry name" value="PRK11670.1"/>
    <property type="match status" value="1"/>
</dbReference>
<keyword evidence="7 9" id="KW-0411">Iron-sulfur</keyword>
<gene>
    <name evidence="11" type="ORF">SAMN05444390_1011731</name>
</gene>
<dbReference type="Gene3D" id="3.30.300.130">
    <property type="entry name" value="Fe-S cluster assembly (FSCA)"/>
    <property type="match status" value="1"/>
</dbReference>
<dbReference type="InterPro" id="IPR034904">
    <property type="entry name" value="FSCA_dom_sf"/>
</dbReference>
<evidence type="ECO:0000256" key="5">
    <source>
        <dbReference type="ARBA" id="ARBA00022840"/>
    </source>
</evidence>
<evidence type="ECO:0000259" key="10">
    <source>
        <dbReference type="Pfam" id="PF01883"/>
    </source>
</evidence>
<protein>
    <recommendedName>
        <fullName evidence="9">Iron-sulfur cluster carrier protein</fullName>
    </recommendedName>
</protein>
<accession>A0A1H5YFT2</accession>
<evidence type="ECO:0000256" key="6">
    <source>
        <dbReference type="ARBA" id="ARBA00023004"/>
    </source>
</evidence>
<dbReference type="SUPFAM" id="SSF117916">
    <property type="entry name" value="Fe-S cluster assembly (FSCA) domain-like"/>
    <property type="match status" value="1"/>
</dbReference>
<dbReference type="Proteomes" id="UP000236745">
    <property type="component" value="Unassembled WGS sequence"/>
</dbReference>
<dbReference type="HAMAP" id="MF_02040">
    <property type="entry name" value="Mrp_NBP35"/>
    <property type="match status" value="1"/>
</dbReference>
<evidence type="ECO:0000256" key="9">
    <source>
        <dbReference type="HAMAP-Rule" id="MF_02040"/>
    </source>
</evidence>
<keyword evidence="9" id="KW-0378">Hydrolase</keyword>
<evidence type="ECO:0000256" key="4">
    <source>
        <dbReference type="ARBA" id="ARBA00022741"/>
    </source>
</evidence>
<evidence type="ECO:0000313" key="12">
    <source>
        <dbReference type="Proteomes" id="UP000236745"/>
    </source>
</evidence>
<dbReference type="InterPro" id="IPR019591">
    <property type="entry name" value="Mrp/NBP35_ATP-bd"/>
</dbReference>
<dbReference type="InterPro" id="IPR002744">
    <property type="entry name" value="MIP18-like"/>
</dbReference>
<dbReference type="GO" id="GO:0016226">
    <property type="term" value="P:iron-sulfur cluster assembly"/>
    <property type="evidence" value="ECO:0007669"/>
    <property type="project" value="InterPro"/>
</dbReference>
<dbReference type="InterPro" id="IPR027417">
    <property type="entry name" value="P-loop_NTPase"/>
</dbReference>
<dbReference type="PROSITE" id="PS01215">
    <property type="entry name" value="MRP"/>
    <property type="match status" value="1"/>
</dbReference>
<dbReference type="OrthoDB" id="9809679at2"/>
<dbReference type="InterPro" id="IPR044304">
    <property type="entry name" value="NUBPL-like"/>
</dbReference>
<dbReference type="AlphaFoldDB" id="A0A1H5YFT2"/>
<dbReference type="CDD" id="cd02037">
    <property type="entry name" value="Mrp_NBP35"/>
    <property type="match status" value="1"/>
</dbReference>
<evidence type="ECO:0000256" key="3">
    <source>
        <dbReference type="ARBA" id="ARBA00022723"/>
    </source>
</evidence>
<keyword evidence="5 9" id="KW-0067">ATP-binding</keyword>
<dbReference type="GO" id="GO:0046872">
    <property type="term" value="F:metal ion binding"/>
    <property type="evidence" value="ECO:0007669"/>
    <property type="project" value="UniProtKB-KW"/>
</dbReference>
<comment type="subunit">
    <text evidence="9">Homodimer.</text>
</comment>
<sequence>MSELDPNAIRRCVDAWVDPWLEQSLGDAGVVRQVELSGDKLTVALELPYAAACEHQALKDALAEELKRSCGVTDVSIDVQQKIKATGSEKQLPGLAGVRNIIAVASGKGGVGKSTTTANLALALKAQGARVGVLDADIYGPSQGMMLGVPSGTRPQTAEDDKFFLPVESHGVQVMSMSFLVDDDTPMVWRGPMVSGALQQLLNQTKWNDLDYLLIDMPPGTGDIQLTLSQRVPVSGAVIVTTPQDIALLDARKGIEMFRKVDIPVLGVVENMSTHICSNCGHEEAVFGAGGGEKLSQDYDCKLLGQLPLTLAIREQSDGGKPSVVSDPESAHAKRYLEIAARLSACLVRKVGSTPRGPKIQIFGD</sequence>
<comment type="similarity">
    <text evidence="8 9">Belongs to the Mrp/NBP35 ATP-binding proteins family.</text>
</comment>
<dbReference type="Gene3D" id="3.40.50.300">
    <property type="entry name" value="P-loop containing nucleotide triphosphate hydrolases"/>
    <property type="match status" value="1"/>
</dbReference>
<dbReference type="GO" id="GO:0016887">
    <property type="term" value="F:ATP hydrolysis activity"/>
    <property type="evidence" value="ECO:0007669"/>
    <property type="project" value="UniProtKB-UniRule"/>
</dbReference>
<proteinExistence type="inferred from homology"/>